<feature type="region of interest" description="Disordered" evidence="1">
    <location>
        <begin position="91"/>
        <end position="112"/>
    </location>
</feature>
<dbReference type="AlphaFoldDB" id="A0A8J5MJZ6"/>
<dbReference type="EMBL" id="JAHLQT010044741">
    <property type="protein sequence ID" value="KAG7154251.1"/>
    <property type="molecule type" value="Genomic_DNA"/>
</dbReference>
<feature type="non-terminal residue" evidence="2">
    <location>
        <position position="134"/>
    </location>
</feature>
<evidence type="ECO:0000256" key="1">
    <source>
        <dbReference type="SAM" id="MobiDB-lite"/>
    </source>
</evidence>
<proteinExistence type="predicted"/>
<sequence>MTVAWFTIIEVYSGEDIGVVIDNKLNFPGHLGEKINKTNRIVGLIRRTFVSLDEEIFKSLYVTPRTSKLVPTLTCEERLRKLRLPTVAYRERHDRNTQKTVCYDPQDQSRGHHKKIFQEDHDKQEERTCSVTEQ</sequence>
<accession>A0A8J5MJZ6</accession>
<gene>
    <name evidence="2" type="ORF">Hamer_G026996</name>
</gene>
<comment type="caution">
    <text evidence="2">The sequence shown here is derived from an EMBL/GenBank/DDBJ whole genome shotgun (WGS) entry which is preliminary data.</text>
</comment>
<evidence type="ECO:0000313" key="3">
    <source>
        <dbReference type="Proteomes" id="UP000747542"/>
    </source>
</evidence>
<organism evidence="2 3">
    <name type="scientific">Homarus americanus</name>
    <name type="common">American lobster</name>
    <dbReference type="NCBI Taxonomy" id="6706"/>
    <lineage>
        <taxon>Eukaryota</taxon>
        <taxon>Metazoa</taxon>
        <taxon>Ecdysozoa</taxon>
        <taxon>Arthropoda</taxon>
        <taxon>Crustacea</taxon>
        <taxon>Multicrustacea</taxon>
        <taxon>Malacostraca</taxon>
        <taxon>Eumalacostraca</taxon>
        <taxon>Eucarida</taxon>
        <taxon>Decapoda</taxon>
        <taxon>Pleocyemata</taxon>
        <taxon>Astacidea</taxon>
        <taxon>Nephropoidea</taxon>
        <taxon>Nephropidae</taxon>
        <taxon>Homarus</taxon>
    </lineage>
</organism>
<evidence type="ECO:0000313" key="2">
    <source>
        <dbReference type="EMBL" id="KAG7154251.1"/>
    </source>
</evidence>
<dbReference type="Proteomes" id="UP000747542">
    <property type="component" value="Unassembled WGS sequence"/>
</dbReference>
<name>A0A8J5MJZ6_HOMAM</name>
<protein>
    <submittedName>
        <fullName evidence="2">Uncharacterized protein</fullName>
    </submittedName>
</protein>
<keyword evidence="3" id="KW-1185">Reference proteome</keyword>
<reference evidence="2" key="1">
    <citation type="journal article" date="2021" name="Sci. Adv.">
        <title>The American lobster genome reveals insights on longevity, neural, and immune adaptations.</title>
        <authorList>
            <person name="Polinski J.M."/>
            <person name="Zimin A.V."/>
            <person name="Clark K.F."/>
            <person name="Kohn A.B."/>
            <person name="Sadowski N."/>
            <person name="Timp W."/>
            <person name="Ptitsyn A."/>
            <person name="Khanna P."/>
            <person name="Romanova D.Y."/>
            <person name="Williams P."/>
            <person name="Greenwood S.J."/>
            <person name="Moroz L.L."/>
            <person name="Walt D.R."/>
            <person name="Bodnar A.G."/>
        </authorList>
    </citation>
    <scope>NUCLEOTIDE SEQUENCE</scope>
    <source>
        <strain evidence="2">GMGI-L3</strain>
    </source>
</reference>